<accession>X1F158</accession>
<evidence type="ECO:0000256" key="4">
    <source>
        <dbReference type="ARBA" id="ARBA00047942"/>
    </source>
</evidence>
<keyword evidence="2" id="KW-0489">Methyltransferase</keyword>
<dbReference type="EMBL" id="BARU01008296">
    <property type="protein sequence ID" value="GAH39366.1"/>
    <property type="molecule type" value="Genomic_DNA"/>
</dbReference>
<dbReference type="InterPro" id="IPR050953">
    <property type="entry name" value="N4_N6_ade-DNA_methylase"/>
</dbReference>
<comment type="caution">
    <text evidence="7">The sequence shown here is derived from an EMBL/GenBank/DDBJ whole genome shotgun (WGS) entry which is preliminary data.</text>
</comment>
<feature type="coiled-coil region" evidence="5">
    <location>
        <begin position="127"/>
        <end position="173"/>
    </location>
</feature>
<evidence type="ECO:0000256" key="3">
    <source>
        <dbReference type="ARBA" id="ARBA00022679"/>
    </source>
</evidence>
<protein>
    <recommendedName>
        <fullName evidence="1">site-specific DNA-methyltransferase (adenine-specific)</fullName>
        <ecNumber evidence="1">2.1.1.72</ecNumber>
    </recommendedName>
</protein>
<dbReference type="PANTHER" id="PTHR33841">
    <property type="entry name" value="DNA METHYLTRANSFERASE YEEA-RELATED"/>
    <property type="match status" value="1"/>
</dbReference>
<reference evidence="7" key="1">
    <citation type="journal article" date="2014" name="Front. Microbiol.">
        <title>High frequency of phylogenetically diverse reductive dehalogenase-homologous genes in deep subseafloor sedimentary metagenomes.</title>
        <authorList>
            <person name="Kawai M."/>
            <person name="Futagami T."/>
            <person name="Toyoda A."/>
            <person name="Takaki Y."/>
            <person name="Nishi S."/>
            <person name="Hori S."/>
            <person name="Arai W."/>
            <person name="Tsubouchi T."/>
            <person name="Morono Y."/>
            <person name="Uchiyama I."/>
            <person name="Ito T."/>
            <person name="Fujiyama A."/>
            <person name="Inagaki F."/>
            <person name="Takami H."/>
        </authorList>
    </citation>
    <scope>NUCLEOTIDE SEQUENCE</scope>
    <source>
        <strain evidence="7">Expedition CK06-06</strain>
    </source>
</reference>
<evidence type="ECO:0000259" key="6">
    <source>
        <dbReference type="Pfam" id="PF12950"/>
    </source>
</evidence>
<dbReference type="EC" id="2.1.1.72" evidence="1"/>
<dbReference type="InterPro" id="IPR025931">
    <property type="entry name" value="TaqI_C"/>
</dbReference>
<feature type="non-terminal residue" evidence="7">
    <location>
        <position position="1"/>
    </location>
</feature>
<proteinExistence type="predicted"/>
<organism evidence="7">
    <name type="scientific">marine sediment metagenome</name>
    <dbReference type="NCBI Taxonomy" id="412755"/>
    <lineage>
        <taxon>unclassified sequences</taxon>
        <taxon>metagenomes</taxon>
        <taxon>ecological metagenomes</taxon>
    </lineage>
</organism>
<keyword evidence="3" id="KW-0808">Transferase</keyword>
<sequence length="188" mass="22352">WKKVLDGKDINIYFLNWGNVYVRYGDWLHRKRNEKYFLNPKILIPQIGQTPVATYDDKNYYALNTLYCLISKGDISLKFILAIMNCKLGKWFWLKHNSDFKTIFPKIKKSQIESIPIVKVSASDKNYNKVINQVDNLQKLNEQMQTTKLETQRQQIQRAIDHAEKKIDMLMYRLYGLSEEEIKIVEEP</sequence>
<feature type="domain" description="TaqI-like C-terminal specificity" evidence="6">
    <location>
        <begin position="3"/>
        <end position="117"/>
    </location>
</feature>
<evidence type="ECO:0000256" key="5">
    <source>
        <dbReference type="SAM" id="Coils"/>
    </source>
</evidence>
<dbReference type="GO" id="GO:0009007">
    <property type="term" value="F:site-specific DNA-methyltransferase (adenine-specific) activity"/>
    <property type="evidence" value="ECO:0007669"/>
    <property type="project" value="UniProtKB-EC"/>
</dbReference>
<evidence type="ECO:0000313" key="7">
    <source>
        <dbReference type="EMBL" id="GAH39366.1"/>
    </source>
</evidence>
<gene>
    <name evidence="7" type="ORF">S03H2_16251</name>
</gene>
<dbReference type="PANTHER" id="PTHR33841:SF1">
    <property type="entry name" value="DNA METHYLTRANSFERASE A"/>
    <property type="match status" value="1"/>
</dbReference>
<keyword evidence="5" id="KW-0175">Coiled coil</keyword>
<name>X1F158_9ZZZZ</name>
<dbReference type="GO" id="GO:0032259">
    <property type="term" value="P:methylation"/>
    <property type="evidence" value="ECO:0007669"/>
    <property type="project" value="UniProtKB-KW"/>
</dbReference>
<evidence type="ECO:0000256" key="2">
    <source>
        <dbReference type="ARBA" id="ARBA00022603"/>
    </source>
</evidence>
<evidence type="ECO:0000256" key="1">
    <source>
        <dbReference type="ARBA" id="ARBA00011900"/>
    </source>
</evidence>
<dbReference type="Gene3D" id="3.90.220.10">
    <property type="entry name" value="Adenine-n6-DNA-methyltransferase Taqi, Chain A, domain 2"/>
    <property type="match status" value="1"/>
</dbReference>
<dbReference type="SUPFAM" id="SSF116734">
    <property type="entry name" value="DNA methylase specificity domain"/>
    <property type="match status" value="1"/>
</dbReference>
<dbReference type="AlphaFoldDB" id="X1F158"/>
<dbReference type="Pfam" id="PF12950">
    <property type="entry name" value="TaqI_C"/>
    <property type="match status" value="1"/>
</dbReference>
<dbReference type="InterPro" id="IPR023135">
    <property type="entry name" value="N6_DNA_MeTrfase_TaqI_C"/>
</dbReference>
<comment type="catalytic activity">
    <reaction evidence="4">
        <text>a 2'-deoxyadenosine in DNA + S-adenosyl-L-methionine = an N(6)-methyl-2'-deoxyadenosine in DNA + S-adenosyl-L-homocysteine + H(+)</text>
        <dbReference type="Rhea" id="RHEA:15197"/>
        <dbReference type="Rhea" id="RHEA-COMP:12418"/>
        <dbReference type="Rhea" id="RHEA-COMP:12419"/>
        <dbReference type="ChEBI" id="CHEBI:15378"/>
        <dbReference type="ChEBI" id="CHEBI:57856"/>
        <dbReference type="ChEBI" id="CHEBI:59789"/>
        <dbReference type="ChEBI" id="CHEBI:90615"/>
        <dbReference type="ChEBI" id="CHEBI:90616"/>
        <dbReference type="EC" id="2.1.1.72"/>
    </reaction>
</comment>